<dbReference type="EMBL" id="FRFG01000050">
    <property type="protein sequence ID" value="SHO57962.1"/>
    <property type="molecule type" value="Genomic_DNA"/>
</dbReference>
<dbReference type="EC" id="3.4.21.-" evidence="7"/>
<comment type="similarity">
    <text evidence="1">Belongs to the peptidase S1 family.</text>
</comment>
<dbReference type="SMART" id="SM00020">
    <property type="entry name" value="Tryp_SPc"/>
    <property type="match status" value="1"/>
</dbReference>
<evidence type="ECO:0000313" key="8">
    <source>
        <dbReference type="Proteomes" id="UP000184600"/>
    </source>
</evidence>
<proteinExistence type="inferred from homology"/>
<evidence type="ECO:0000256" key="4">
    <source>
        <dbReference type="SAM" id="MobiDB-lite"/>
    </source>
</evidence>
<evidence type="ECO:0000256" key="2">
    <source>
        <dbReference type="ARBA" id="ARBA00023157"/>
    </source>
</evidence>
<dbReference type="InterPro" id="IPR001314">
    <property type="entry name" value="Peptidase_S1A"/>
</dbReference>
<dbReference type="PANTHER" id="PTHR24276">
    <property type="entry name" value="POLYSERASE-RELATED"/>
    <property type="match status" value="1"/>
</dbReference>
<feature type="compositionally biased region" description="Low complexity" evidence="4">
    <location>
        <begin position="349"/>
        <end position="377"/>
    </location>
</feature>
<dbReference type="InterPro" id="IPR043504">
    <property type="entry name" value="Peptidase_S1_PA_chymotrypsin"/>
</dbReference>
<dbReference type="InterPro" id="IPR018114">
    <property type="entry name" value="TRYPSIN_HIS"/>
</dbReference>
<evidence type="ECO:0000256" key="3">
    <source>
        <dbReference type="RuleBase" id="RU363034"/>
    </source>
</evidence>
<protein>
    <submittedName>
        <fullName evidence="7">Trypsin-like protease</fullName>
        <ecNumber evidence="7">3.4.21.-</ecNumber>
    </submittedName>
</protein>
<dbReference type="PROSITE" id="PS00135">
    <property type="entry name" value="TRYPSIN_SER"/>
    <property type="match status" value="1"/>
</dbReference>
<keyword evidence="3 7" id="KW-0645">Protease</keyword>
<evidence type="ECO:0000256" key="5">
    <source>
        <dbReference type="SAM" id="SignalP"/>
    </source>
</evidence>
<feature type="region of interest" description="Disordered" evidence="4">
    <location>
        <begin position="340"/>
        <end position="398"/>
    </location>
</feature>
<dbReference type="Proteomes" id="UP000184600">
    <property type="component" value="Unassembled WGS sequence"/>
</dbReference>
<keyword evidence="2" id="KW-1015">Disulfide bond</keyword>
<reference evidence="8" key="1">
    <citation type="submission" date="2016-12" db="EMBL/GenBank/DDBJ databases">
        <authorList>
            <person name="Rodrigo-Torres L."/>
            <person name="Arahal R.D."/>
            <person name="Lucena T."/>
        </authorList>
    </citation>
    <scope>NUCLEOTIDE SEQUENCE [LARGE SCALE GENOMIC DNA]</scope>
</reference>
<sequence>MILMLLISNYKKVLNMKKLIAPLLLLNAVCIPVSQAGTERSVSPRIVNGTETSVQTFSDFVSLFYDRRGYGENSGSHSICGGTLIAPRYVLTAAHCIYSGTKLNKDYMIYFSVGQSDSDDSSTLSSIETVRPSAFYAKDFTNSITQLWPNDLAIIQLESALNISGTATRLSDDSEYRSTDSKFITIGHGNTKQGQLTDTLYETTIKYVDNTACKTSFNDYFSDYGFPTLGDKIQDSQLCFSGETGSSVSDNDGSTLRNGICSGDSGGPVYWERSSGDYVQVGITSFGPTDCGVGFGSSNITGVFTEVADYSDWITSVIEGNETPVYTVTDAKRQCYYDSEGTSDECASDDSSSSDSSDSSGSSDDSSSGDSSSDSSSNSAADATETVSTTSGSSGGSTGSLFLIGLAGLWFSGRRSPLSGRVK</sequence>
<keyword evidence="5" id="KW-0732">Signal</keyword>
<name>A0A1M7YZI1_9VIBR</name>
<dbReference type="GO" id="GO:0006508">
    <property type="term" value="P:proteolysis"/>
    <property type="evidence" value="ECO:0007669"/>
    <property type="project" value="UniProtKB-KW"/>
</dbReference>
<evidence type="ECO:0000259" key="6">
    <source>
        <dbReference type="PROSITE" id="PS50240"/>
    </source>
</evidence>
<dbReference type="InterPro" id="IPR033116">
    <property type="entry name" value="TRYPSIN_SER"/>
</dbReference>
<dbReference type="CDD" id="cd00190">
    <property type="entry name" value="Tryp_SPc"/>
    <property type="match status" value="1"/>
</dbReference>
<dbReference type="InterPro" id="IPR050430">
    <property type="entry name" value="Peptidase_S1"/>
</dbReference>
<dbReference type="STRING" id="1117707.VQ7734_03732"/>
<keyword evidence="3 7" id="KW-0378">Hydrolase</keyword>
<feature type="domain" description="Peptidase S1" evidence="6">
    <location>
        <begin position="46"/>
        <end position="319"/>
    </location>
</feature>
<feature type="chain" id="PRO_5012748834" evidence="5">
    <location>
        <begin position="37"/>
        <end position="423"/>
    </location>
</feature>
<dbReference type="PRINTS" id="PR00722">
    <property type="entry name" value="CHYMOTRYPSIN"/>
</dbReference>
<organism evidence="7 8">
    <name type="scientific">Vibrio quintilis</name>
    <dbReference type="NCBI Taxonomy" id="1117707"/>
    <lineage>
        <taxon>Bacteria</taxon>
        <taxon>Pseudomonadati</taxon>
        <taxon>Pseudomonadota</taxon>
        <taxon>Gammaproteobacteria</taxon>
        <taxon>Vibrionales</taxon>
        <taxon>Vibrionaceae</taxon>
        <taxon>Vibrio</taxon>
    </lineage>
</organism>
<evidence type="ECO:0000256" key="1">
    <source>
        <dbReference type="ARBA" id="ARBA00007664"/>
    </source>
</evidence>
<feature type="compositionally biased region" description="Polar residues" evidence="4">
    <location>
        <begin position="378"/>
        <end position="387"/>
    </location>
</feature>
<keyword evidence="8" id="KW-1185">Reference proteome</keyword>
<dbReference type="InterPro" id="IPR009003">
    <property type="entry name" value="Peptidase_S1_PA"/>
</dbReference>
<evidence type="ECO:0000313" key="7">
    <source>
        <dbReference type="EMBL" id="SHO57962.1"/>
    </source>
</evidence>
<dbReference type="PROSITE" id="PS00134">
    <property type="entry name" value="TRYPSIN_HIS"/>
    <property type="match status" value="1"/>
</dbReference>
<feature type="signal peptide" evidence="5">
    <location>
        <begin position="1"/>
        <end position="36"/>
    </location>
</feature>
<gene>
    <name evidence="7" type="primary">tlp_4</name>
    <name evidence="7" type="ORF">VQ7734_03732</name>
</gene>
<keyword evidence="3" id="KW-0720">Serine protease</keyword>
<dbReference type="AlphaFoldDB" id="A0A1M7YZI1"/>
<dbReference type="Pfam" id="PF00089">
    <property type="entry name" value="Trypsin"/>
    <property type="match status" value="1"/>
</dbReference>
<dbReference type="Gene3D" id="2.40.10.10">
    <property type="entry name" value="Trypsin-like serine proteases"/>
    <property type="match status" value="1"/>
</dbReference>
<dbReference type="SUPFAM" id="SSF50494">
    <property type="entry name" value="Trypsin-like serine proteases"/>
    <property type="match status" value="1"/>
</dbReference>
<accession>A0A1M7YZI1</accession>
<dbReference type="PANTHER" id="PTHR24276:SF98">
    <property type="entry name" value="FI18310P1-RELATED"/>
    <property type="match status" value="1"/>
</dbReference>
<dbReference type="InterPro" id="IPR001254">
    <property type="entry name" value="Trypsin_dom"/>
</dbReference>
<dbReference type="GO" id="GO:0004252">
    <property type="term" value="F:serine-type endopeptidase activity"/>
    <property type="evidence" value="ECO:0007669"/>
    <property type="project" value="InterPro"/>
</dbReference>
<dbReference type="PROSITE" id="PS50240">
    <property type="entry name" value="TRYPSIN_DOM"/>
    <property type="match status" value="1"/>
</dbReference>